<dbReference type="HAMAP" id="MF_00639">
    <property type="entry name" value="MurD"/>
    <property type="match status" value="1"/>
</dbReference>
<keyword evidence="14" id="KW-1185">Reference proteome</keyword>
<comment type="caution">
    <text evidence="13">The sequence shown here is derived from an EMBL/GenBank/DDBJ whole genome shotgun (WGS) entry which is preliminary data.</text>
</comment>
<dbReference type="InterPro" id="IPR036565">
    <property type="entry name" value="Mur-like_cat_sf"/>
</dbReference>
<dbReference type="InterPro" id="IPR036615">
    <property type="entry name" value="Mur_ligase_C_dom_sf"/>
</dbReference>
<evidence type="ECO:0000256" key="9">
    <source>
        <dbReference type="HAMAP-Rule" id="MF_00639"/>
    </source>
</evidence>
<dbReference type="PANTHER" id="PTHR43692">
    <property type="entry name" value="UDP-N-ACETYLMURAMOYLALANINE--D-GLUTAMATE LIGASE"/>
    <property type="match status" value="1"/>
</dbReference>
<dbReference type="NCBIfam" id="TIGR01087">
    <property type="entry name" value="murD"/>
    <property type="match status" value="1"/>
</dbReference>
<dbReference type="InterPro" id="IPR005762">
    <property type="entry name" value="MurD"/>
</dbReference>
<keyword evidence="9 10" id="KW-0573">Peptidoglycan synthesis</keyword>
<sequence>MQTGMRTPLCAPSRRICLPNMARKSCSAPWPNASPTAMTTIFPRRSPPRWPPMRFDEPVLLYGAGREALSSRAFLKARQPGLKVYVTVDSGTADIPDTELIAATDLPAAIAARRFGLIIKSPGVSRYKPIFETARNAAIPVTSNLNLWGASFRHDRTVIAITGTKGKSTTATLTHLMLTRSGIDAGLAGNVGLAPLEIADKHAVVVFELSSYQTADMNFLPDVAALTNLYPEHVDWHGSVERYYADKLHLIDRDGGFAVALGTAAKGNALVARAVRDHRRLLPDLTAEVSIAVENAVARSRLRGAHNLDNALLAAQITLGVGGSLDGIMQGIAAFRPLPHRLEEHRIGDHVVVNDSISTTPEATKAALAAYPGHRIALIAGGHEREQDYTELAGLLASRGVTTLVTLPVTGSRLAQATRAVSSDILVIESPDLDHAISTLSAQRTRFDTLILSPGAPSYNQFKNFEERGAHFVQLCRARLVHADSRGDWRPRQ</sequence>
<comment type="function">
    <text evidence="9 10">Cell wall formation. Catalyzes the addition of glutamate to the nucleotide precursor UDP-N-acetylmuramoyl-L-alanine (UMA).</text>
</comment>
<gene>
    <name evidence="9 13" type="primary">murD</name>
    <name evidence="13" type="ORF">GO014_10965</name>
</gene>
<dbReference type="PANTHER" id="PTHR43692:SF1">
    <property type="entry name" value="UDP-N-ACETYLMURAMOYLALANINE--D-GLUTAMATE LIGASE"/>
    <property type="match status" value="1"/>
</dbReference>
<keyword evidence="6 9" id="KW-0547">Nucleotide-binding</keyword>
<feature type="domain" description="Mur ligase C-terminal" evidence="11">
    <location>
        <begin position="340"/>
        <end position="452"/>
    </location>
</feature>
<evidence type="ECO:0000256" key="6">
    <source>
        <dbReference type="ARBA" id="ARBA00022741"/>
    </source>
</evidence>
<proteinExistence type="inferred from homology"/>
<dbReference type="EC" id="6.3.2.9" evidence="9 10"/>
<name>A0A7X3FRZ3_9HYPH</name>
<accession>A0A7X3FRZ3</accession>
<evidence type="ECO:0000256" key="5">
    <source>
        <dbReference type="ARBA" id="ARBA00022618"/>
    </source>
</evidence>
<dbReference type="InterPro" id="IPR013221">
    <property type="entry name" value="Mur_ligase_cen"/>
</dbReference>
<keyword evidence="3 9" id="KW-0963">Cytoplasm</keyword>
<dbReference type="InterPro" id="IPR018109">
    <property type="entry name" value="Folylpolyglutamate_synth_CS"/>
</dbReference>
<evidence type="ECO:0000256" key="3">
    <source>
        <dbReference type="ARBA" id="ARBA00022490"/>
    </source>
</evidence>
<dbReference type="GO" id="GO:0008360">
    <property type="term" value="P:regulation of cell shape"/>
    <property type="evidence" value="ECO:0007669"/>
    <property type="project" value="UniProtKB-KW"/>
</dbReference>
<feature type="binding site" evidence="9">
    <location>
        <begin position="163"/>
        <end position="169"/>
    </location>
    <ligand>
        <name>ATP</name>
        <dbReference type="ChEBI" id="CHEBI:30616"/>
    </ligand>
</feature>
<dbReference type="Gene3D" id="3.90.190.20">
    <property type="entry name" value="Mur ligase, C-terminal domain"/>
    <property type="match status" value="1"/>
</dbReference>
<dbReference type="GO" id="GO:0009252">
    <property type="term" value="P:peptidoglycan biosynthetic process"/>
    <property type="evidence" value="ECO:0007669"/>
    <property type="project" value="UniProtKB-UniRule"/>
</dbReference>
<dbReference type="UniPathway" id="UPA00219"/>
<comment type="pathway">
    <text evidence="2 9 10">Cell wall biogenesis; peptidoglycan biosynthesis.</text>
</comment>
<evidence type="ECO:0000256" key="1">
    <source>
        <dbReference type="ARBA" id="ARBA00004496"/>
    </source>
</evidence>
<dbReference type="GO" id="GO:0005524">
    <property type="term" value="F:ATP binding"/>
    <property type="evidence" value="ECO:0007669"/>
    <property type="project" value="UniProtKB-UniRule"/>
</dbReference>
<comment type="catalytic activity">
    <reaction evidence="9 10">
        <text>UDP-N-acetyl-alpha-D-muramoyl-L-alanine + D-glutamate + ATP = UDP-N-acetyl-alpha-D-muramoyl-L-alanyl-D-glutamate + ADP + phosphate + H(+)</text>
        <dbReference type="Rhea" id="RHEA:16429"/>
        <dbReference type="ChEBI" id="CHEBI:15378"/>
        <dbReference type="ChEBI" id="CHEBI:29986"/>
        <dbReference type="ChEBI" id="CHEBI:30616"/>
        <dbReference type="ChEBI" id="CHEBI:43474"/>
        <dbReference type="ChEBI" id="CHEBI:83898"/>
        <dbReference type="ChEBI" id="CHEBI:83900"/>
        <dbReference type="ChEBI" id="CHEBI:456216"/>
        <dbReference type="EC" id="6.3.2.9"/>
    </reaction>
</comment>
<feature type="domain" description="Mur ligase central" evidence="12">
    <location>
        <begin position="161"/>
        <end position="261"/>
    </location>
</feature>
<dbReference type="AlphaFoldDB" id="A0A7X3FRZ3"/>
<dbReference type="GO" id="GO:0004326">
    <property type="term" value="F:tetrahydrofolylpolyglutamate synthase activity"/>
    <property type="evidence" value="ECO:0007669"/>
    <property type="project" value="InterPro"/>
</dbReference>
<keyword evidence="5 9" id="KW-0132">Cell division</keyword>
<protein>
    <recommendedName>
        <fullName evidence="9 10">UDP-N-acetylmuramoylalanine--D-glutamate ligase</fullName>
        <ecNumber evidence="9 10">6.3.2.9</ecNumber>
    </recommendedName>
    <alternativeName>
        <fullName evidence="9">D-glutamic acid-adding enzyme</fullName>
    </alternativeName>
    <alternativeName>
        <fullName evidence="9">UDP-N-acetylmuramoyl-L-alanyl-D-glutamate synthetase</fullName>
    </alternativeName>
</protein>
<reference evidence="13 14" key="1">
    <citation type="submission" date="2019-12" db="EMBL/GenBank/DDBJ databases">
        <title>Devosia maris sp. nov., isolated from the deep seawater.</title>
        <authorList>
            <person name="Liu Y."/>
        </authorList>
    </citation>
    <scope>NUCLEOTIDE SEQUENCE [LARGE SCALE GENOMIC DNA]</scope>
    <source>
        <strain evidence="13 14">L53-10-65</strain>
    </source>
</reference>
<dbReference type="Pfam" id="PF08245">
    <property type="entry name" value="Mur_ligase_M"/>
    <property type="match status" value="1"/>
</dbReference>
<comment type="similarity">
    <text evidence="9">Belongs to the MurCDEF family.</text>
</comment>
<organism evidence="13 14">
    <name type="scientific">Devosia marina</name>
    <dbReference type="NCBI Taxonomy" id="2683198"/>
    <lineage>
        <taxon>Bacteria</taxon>
        <taxon>Pseudomonadati</taxon>
        <taxon>Pseudomonadota</taxon>
        <taxon>Alphaproteobacteria</taxon>
        <taxon>Hyphomicrobiales</taxon>
        <taxon>Devosiaceae</taxon>
        <taxon>Devosia</taxon>
    </lineage>
</organism>
<evidence type="ECO:0000256" key="7">
    <source>
        <dbReference type="ARBA" id="ARBA00022840"/>
    </source>
</evidence>
<keyword evidence="9 10" id="KW-0133">Cell shape</keyword>
<evidence type="ECO:0000313" key="14">
    <source>
        <dbReference type="Proteomes" id="UP000438106"/>
    </source>
</evidence>
<evidence type="ECO:0000256" key="8">
    <source>
        <dbReference type="ARBA" id="ARBA00023306"/>
    </source>
</evidence>
<keyword evidence="7 9" id="KW-0067">ATP-binding</keyword>
<dbReference type="GO" id="GO:0005737">
    <property type="term" value="C:cytoplasm"/>
    <property type="evidence" value="ECO:0007669"/>
    <property type="project" value="UniProtKB-SubCell"/>
</dbReference>
<dbReference type="SUPFAM" id="SSF53244">
    <property type="entry name" value="MurD-like peptide ligases, peptide-binding domain"/>
    <property type="match status" value="1"/>
</dbReference>
<dbReference type="GO" id="GO:0051301">
    <property type="term" value="P:cell division"/>
    <property type="evidence" value="ECO:0007669"/>
    <property type="project" value="UniProtKB-KW"/>
</dbReference>
<evidence type="ECO:0000259" key="12">
    <source>
        <dbReference type="Pfam" id="PF08245"/>
    </source>
</evidence>
<evidence type="ECO:0000313" key="13">
    <source>
        <dbReference type="EMBL" id="MVS99541.1"/>
    </source>
</evidence>
<evidence type="ECO:0000256" key="10">
    <source>
        <dbReference type="RuleBase" id="RU003664"/>
    </source>
</evidence>
<dbReference type="Pfam" id="PF02875">
    <property type="entry name" value="Mur_ligase_C"/>
    <property type="match status" value="1"/>
</dbReference>
<evidence type="ECO:0000256" key="4">
    <source>
        <dbReference type="ARBA" id="ARBA00022598"/>
    </source>
</evidence>
<dbReference type="Proteomes" id="UP000438106">
    <property type="component" value="Unassembled WGS sequence"/>
</dbReference>
<dbReference type="GO" id="GO:0008764">
    <property type="term" value="F:UDP-N-acetylmuramoylalanine-D-glutamate ligase activity"/>
    <property type="evidence" value="ECO:0007669"/>
    <property type="project" value="UniProtKB-UniRule"/>
</dbReference>
<dbReference type="Gene3D" id="3.40.1190.10">
    <property type="entry name" value="Mur-like, catalytic domain"/>
    <property type="match status" value="1"/>
</dbReference>
<keyword evidence="9 10" id="KW-0961">Cell wall biogenesis/degradation</keyword>
<dbReference type="GO" id="GO:0071555">
    <property type="term" value="P:cell wall organization"/>
    <property type="evidence" value="ECO:0007669"/>
    <property type="project" value="UniProtKB-KW"/>
</dbReference>
<dbReference type="PROSITE" id="PS01011">
    <property type="entry name" value="FOLYLPOLYGLU_SYNT_1"/>
    <property type="match status" value="1"/>
</dbReference>
<dbReference type="InterPro" id="IPR004101">
    <property type="entry name" value="Mur_ligase_C"/>
</dbReference>
<comment type="subcellular location">
    <subcellularLocation>
        <location evidence="1 9 10">Cytoplasm</location>
    </subcellularLocation>
</comment>
<dbReference type="SUPFAM" id="SSF53623">
    <property type="entry name" value="MurD-like peptide ligases, catalytic domain"/>
    <property type="match status" value="1"/>
</dbReference>
<evidence type="ECO:0000256" key="2">
    <source>
        <dbReference type="ARBA" id="ARBA00004752"/>
    </source>
</evidence>
<keyword evidence="8 9" id="KW-0131">Cell cycle</keyword>
<evidence type="ECO:0000259" key="11">
    <source>
        <dbReference type="Pfam" id="PF02875"/>
    </source>
</evidence>
<keyword evidence="4 9" id="KW-0436">Ligase</keyword>
<dbReference type="EMBL" id="WQRF01000003">
    <property type="protein sequence ID" value="MVS99541.1"/>
    <property type="molecule type" value="Genomic_DNA"/>
</dbReference>